<keyword evidence="1" id="KW-1133">Transmembrane helix</keyword>
<organism evidence="2 3">
    <name type="scientific">Somion occarium</name>
    <dbReference type="NCBI Taxonomy" id="3059160"/>
    <lineage>
        <taxon>Eukaryota</taxon>
        <taxon>Fungi</taxon>
        <taxon>Dikarya</taxon>
        <taxon>Basidiomycota</taxon>
        <taxon>Agaricomycotina</taxon>
        <taxon>Agaricomycetes</taxon>
        <taxon>Polyporales</taxon>
        <taxon>Cerrenaceae</taxon>
        <taxon>Somion</taxon>
    </lineage>
</organism>
<keyword evidence="1" id="KW-0812">Transmembrane</keyword>
<sequence>MACVWERAWQSQRGKLNFEAFYSKGVAFYGWCGISRLNVLLQLLLLLFFRSALTFLPRSSQILWIPKALSALAFGKGKPRLQTWIMKTSILR</sequence>
<proteinExistence type="predicted"/>
<keyword evidence="1" id="KW-0472">Membrane</keyword>
<evidence type="ECO:0000313" key="3">
    <source>
        <dbReference type="Proteomes" id="UP001497453"/>
    </source>
</evidence>
<keyword evidence="3" id="KW-1185">Reference proteome</keyword>
<reference evidence="3" key="1">
    <citation type="submission" date="2024-04" db="EMBL/GenBank/DDBJ databases">
        <authorList>
            <person name="Shaw F."/>
            <person name="Minotto A."/>
        </authorList>
    </citation>
    <scope>NUCLEOTIDE SEQUENCE [LARGE SCALE GENOMIC DNA]</scope>
</reference>
<feature type="transmembrane region" description="Helical" evidence="1">
    <location>
        <begin position="28"/>
        <end position="49"/>
    </location>
</feature>
<gene>
    <name evidence="2" type="ORF">GFSPODELE1_LOCUS10552</name>
</gene>
<dbReference type="Proteomes" id="UP001497453">
    <property type="component" value="Chromosome 9"/>
</dbReference>
<evidence type="ECO:0000313" key="2">
    <source>
        <dbReference type="EMBL" id="CAL1716036.1"/>
    </source>
</evidence>
<accession>A0ABP1E7L9</accession>
<protein>
    <submittedName>
        <fullName evidence="2">Uncharacterized protein</fullName>
    </submittedName>
</protein>
<evidence type="ECO:0000256" key="1">
    <source>
        <dbReference type="SAM" id="Phobius"/>
    </source>
</evidence>
<dbReference type="EMBL" id="OZ037952">
    <property type="protein sequence ID" value="CAL1716036.1"/>
    <property type="molecule type" value="Genomic_DNA"/>
</dbReference>
<name>A0ABP1E7L9_9APHY</name>